<comment type="caution">
    <text evidence="8">The sequence shown here is derived from an EMBL/GenBank/DDBJ whole genome shotgun (WGS) entry which is preliminary data.</text>
</comment>
<dbReference type="Pfam" id="PF01292">
    <property type="entry name" value="Ni_hydr_CYTB"/>
    <property type="match status" value="1"/>
</dbReference>
<protein>
    <submittedName>
        <fullName evidence="8">FdhC protein</fullName>
    </submittedName>
</protein>
<accession>A0A363D5F3</accession>
<proteinExistence type="predicted"/>
<evidence type="ECO:0000256" key="5">
    <source>
        <dbReference type="ARBA" id="ARBA00023136"/>
    </source>
</evidence>
<dbReference type="InterPro" id="IPR016174">
    <property type="entry name" value="Di-haem_cyt_TM"/>
</dbReference>
<dbReference type="EMBL" id="MUXE01000001">
    <property type="protein sequence ID" value="PUE66551.1"/>
    <property type="molecule type" value="Genomic_DNA"/>
</dbReference>
<dbReference type="Proteomes" id="UP000251135">
    <property type="component" value="Unassembled WGS sequence"/>
</dbReference>
<keyword evidence="5 6" id="KW-0472">Membrane</keyword>
<dbReference type="GO" id="GO:0005886">
    <property type="term" value="C:plasma membrane"/>
    <property type="evidence" value="ECO:0007669"/>
    <property type="project" value="UniProtKB-SubCell"/>
</dbReference>
<dbReference type="AlphaFoldDB" id="A0A363D5F3"/>
<evidence type="ECO:0000256" key="6">
    <source>
        <dbReference type="SAM" id="Phobius"/>
    </source>
</evidence>
<evidence type="ECO:0000313" key="9">
    <source>
        <dbReference type="Proteomes" id="UP000251135"/>
    </source>
</evidence>
<evidence type="ECO:0000313" key="8">
    <source>
        <dbReference type="EMBL" id="PUE66551.1"/>
    </source>
</evidence>
<gene>
    <name evidence="8" type="ORF">B0174_00420</name>
</gene>
<name>A0A363D5F3_9BACT</name>
<keyword evidence="4 6" id="KW-1133">Transmembrane helix</keyword>
<sequence length="319" mass="36558">MENSSFFQKNKAYILTLVGLGLVGFVFVKFFMIMDWEYLFKYTIHAITTGKLDGVLIPADTNYKAMVNAAFGPNYEAIAPEIIRASNERQLYIWWVFVAEIVIFCVMYTFNGRQEAVITRPNDQVEVFSLFHRAVIWLNVIIIIALIITGFNITWSLRSEGGFIPFILRGTHEFTGLLWFPIWLLMTIIAFKDIKLLSKNSLLRKIILPGKYKPMKRVIFIVFVLMGAGLLTSGFIIWFLHPDAFTNAHVIQFKRALLYVHFGSSVLIMFFLMDFVYSTLVAVKGNLKGLLTGKYPREHLEQLAPDVLADIENKKGKMA</sequence>
<comment type="subcellular location">
    <subcellularLocation>
        <location evidence="1">Cell membrane</location>
        <topology evidence="1">Multi-pass membrane protein</topology>
    </subcellularLocation>
</comment>
<feature type="transmembrane region" description="Helical" evidence="6">
    <location>
        <begin position="130"/>
        <end position="157"/>
    </location>
</feature>
<organism evidence="8 9">
    <name type="scientific">Arcobacter caeni</name>
    <dbReference type="NCBI Taxonomy" id="1912877"/>
    <lineage>
        <taxon>Bacteria</taxon>
        <taxon>Pseudomonadati</taxon>
        <taxon>Campylobacterota</taxon>
        <taxon>Epsilonproteobacteria</taxon>
        <taxon>Campylobacterales</taxon>
        <taxon>Arcobacteraceae</taxon>
        <taxon>Arcobacter</taxon>
    </lineage>
</organism>
<evidence type="ECO:0000259" key="7">
    <source>
        <dbReference type="Pfam" id="PF01292"/>
    </source>
</evidence>
<dbReference type="OrthoDB" id="5344584at2"/>
<feature type="transmembrane region" description="Helical" evidence="6">
    <location>
        <begin position="260"/>
        <end position="283"/>
    </location>
</feature>
<feature type="domain" description="Cytochrome b561 bacterial/Ni-hydrogenase" evidence="7">
    <location>
        <begin position="128"/>
        <end position="273"/>
    </location>
</feature>
<feature type="transmembrane region" description="Helical" evidence="6">
    <location>
        <begin position="177"/>
        <end position="197"/>
    </location>
</feature>
<feature type="transmembrane region" description="Helical" evidence="6">
    <location>
        <begin position="218"/>
        <end position="240"/>
    </location>
</feature>
<evidence type="ECO:0000256" key="3">
    <source>
        <dbReference type="ARBA" id="ARBA00022692"/>
    </source>
</evidence>
<evidence type="ECO:0000256" key="4">
    <source>
        <dbReference type="ARBA" id="ARBA00022989"/>
    </source>
</evidence>
<reference evidence="8 9" key="1">
    <citation type="submission" date="2017-02" db="EMBL/GenBank/DDBJ databases">
        <title>Arcobacter caeni sp. nov, a new Arcobacter species isolated from reclaimed water.</title>
        <authorList>
            <person name="Figueras M.J."/>
            <person name="Perez-Cataluna A."/>
            <person name="Salas-Masso N."/>
        </authorList>
    </citation>
    <scope>NUCLEOTIDE SEQUENCE [LARGE SCALE GENOMIC DNA]</scope>
    <source>
        <strain evidence="8 9">RW17-10</strain>
    </source>
</reference>
<keyword evidence="9" id="KW-1185">Reference proteome</keyword>
<dbReference type="SUPFAM" id="SSF81342">
    <property type="entry name" value="Transmembrane di-heme cytochromes"/>
    <property type="match status" value="1"/>
</dbReference>
<keyword evidence="2" id="KW-1003">Cell membrane</keyword>
<evidence type="ECO:0000256" key="2">
    <source>
        <dbReference type="ARBA" id="ARBA00022475"/>
    </source>
</evidence>
<dbReference type="InterPro" id="IPR011577">
    <property type="entry name" value="Cyt_b561_bac/Ni-Hgenase"/>
</dbReference>
<dbReference type="Gene3D" id="1.20.950.20">
    <property type="entry name" value="Transmembrane di-heme cytochromes, Chain C"/>
    <property type="match status" value="1"/>
</dbReference>
<feature type="transmembrane region" description="Helical" evidence="6">
    <location>
        <begin position="92"/>
        <end position="110"/>
    </location>
</feature>
<feature type="transmembrane region" description="Helical" evidence="6">
    <location>
        <begin position="12"/>
        <end position="33"/>
    </location>
</feature>
<dbReference type="RefSeq" id="WP_108557663.1">
    <property type="nucleotide sequence ID" value="NZ_MUXE01000001.1"/>
</dbReference>
<dbReference type="GO" id="GO:0022904">
    <property type="term" value="P:respiratory electron transport chain"/>
    <property type="evidence" value="ECO:0007669"/>
    <property type="project" value="InterPro"/>
</dbReference>
<evidence type="ECO:0000256" key="1">
    <source>
        <dbReference type="ARBA" id="ARBA00004651"/>
    </source>
</evidence>
<dbReference type="GO" id="GO:0009055">
    <property type="term" value="F:electron transfer activity"/>
    <property type="evidence" value="ECO:0007669"/>
    <property type="project" value="InterPro"/>
</dbReference>
<keyword evidence="3 6" id="KW-0812">Transmembrane</keyword>